<evidence type="ECO:0000256" key="3">
    <source>
        <dbReference type="ARBA" id="ARBA00020401"/>
    </source>
</evidence>
<evidence type="ECO:0000256" key="9">
    <source>
        <dbReference type="ARBA" id="ARBA00023242"/>
    </source>
</evidence>
<dbReference type="SMART" id="SM00382">
    <property type="entry name" value="AAA"/>
    <property type="match status" value="1"/>
</dbReference>
<dbReference type="FunFam" id="3.40.50.10190:FF:000001">
    <property type="entry name" value="Replication factor C subunit 1"/>
    <property type="match status" value="1"/>
</dbReference>
<keyword evidence="14" id="KW-1185">Reference proteome</keyword>
<dbReference type="SUPFAM" id="SSF48019">
    <property type="entry name" value="post-AAA+ oligomerization domain-like"/>
    <property type="match status" value="1"/>
</dbReference>
<dbReference type="Gene3D" id="3.40.50.300">
    <property type="entry name" value="P-loop containing nucleotide triphosphate hydrolases"/>
    <property type="match status" value="1"/>
</dbReference>
<feature type="compositionally biased region" description="Low complexity" evidence="11">
    <location>
        <begin position="916"/>
        <end position="928"/>
    </location>
</feature>
<dbReference type="Pfam" id="PF25361">
    <property type="entry name" value="AAA_lid_RFC1"/>
    <property type="match status" value="1"/>
</dbReference>
<dbReference type="OrthoDB" id="446168at2759"/>
<dbReference type="GO" id="GO:0003689">
    <property type="term" value="F:DNA clamp loader activity"/>
    <property type="evidence" value="ECO:0007669"/>
    <property type="project" value="UniProtKB-UniRule"/>
</dbReference>
<evidence type="ECO:0000256" key="7">
    <source>
        <dbReference type="ARBA" id="ARBA00022840"/>
    </source>
</evidence>
<feature type="compositionally biased region" description="Acidic residues" evidence="11">
    <location>
        <begin position="880"/>
        <end position="904"/>
    </location>
</feature>
<dbReference type="CDD" id="cd00009">
    <property type="entry name" value="AAA"/>
    <property type="match status" value="1"/>
</dbReference>
<dbReference type="Gene3D" id="1.10.8.60">
    <property type="match status" value="1"/>
</dbReference>
<feature type="compositionally biased region" description="Low complexity" evidence="11">
    <location>
        <begin position="27"/>
        <end position="38"/>
    </location>
</feature>
<dbReference type="InterPro" id="IPR012178">
    <property type="entry name" value="RFC1"/>
</dbReference>
<comment type="subcellular location">
    <subcellularLocation>
        <location evidence="1 10">Nucleus</location>
    </subcellularLocation>
</comment>
<evidence type="ECO:0000256" key="5">
    <source>
        <dbReference type="ARBA" id="ARBA00022705"/>
    </source>
</evidence>
<dbReference type="FunFam" id="1.20.272.10:FF:000005">
    <property type="entry name" value="Replication factor C subunit 1"/>
    <property type="match status" value="1"/>
</dbReference>
<dbReference type="InterPro" id="IPR027417">
    <property type="entry name" value="P-loop_NTPase"/>
</dbReference>
<dbReference type="Gene3D" id="1.20.272.10">
    <property type="match status" value="1"/>
</dbReference>
<dbReference type="PANTHER" id="PTHR23389">
    <property type="entry name" value="CHROMOSOME TRANSMISSION FIDELITY FACTOR 18"/>
    <property type="match status" value="1"/>
</dbReference>
<dbReference type="EMBL" id="KN840495">
    <property type="protein sequence ID" value="KIP07569.1"/>
    <property type="molecule type" value="Genomic_DNA"/>
</dbReference>
<name>A0A0C3NQW2_PHLG1</name>
<comment type="similarity">
    <text evidence="2 10">Belongs to the activator 1 large subunit family.</text>
</comment>
<evidence type="ECO:0000313" key="14">
    <source>
        <dbReference type="Proteomes" id="UP000053257"/>
    </source>
</evidence>
<reference evidence="13 14" key="1">
    <citation type="journal article" date="2014" name="PLoS Genet.">
        <title>Analysis of the Phlebiopsis gigantea genome, transcriptome and secretome provides insight into its pioneer colonization strategies of wood.</title>
        <authorList>
            <person name="Hori C."/>
            <person name="Ishida T."/>
            <person name="Igarashi K."/>
            <person name="Samejima M."/>
            <person name="Suzuki H."/>
            <person name="Master E."/>
            <person name="Ferreira P."/>
            <person name="Ruiz-Duenas F.J."/>
            <person name="Held B."/>
            <person name="Canessa P."/>
            <person name="Larrondo L.F."/>
            <person name="Schmoll M."/>
            <person name="Druzhinina I.S."/>
            <person name="Kubicek C.P."/>
            <person name="Gaskell J.A."/>
            <person name="Kersten P."/>
            <person name="St John F."/>
            <person name="Glasner J."/>
            <person name="Sabat G."/>
            <person name="Splinter BonDurant S."/>
            <person name="Syed K."/>
            <person name="Yadav J."/>
            <person name="Mgbeahuruike A.C."/>
            <person name="Kovalchuk A."/>
            <person name="Asiegbu F.O."/>
            <person name="Lackner G."/>
            <person name="Hoffmeister D."/>
            <person name="Rencoret J."/>
            <person name="Gutierrez A."/>
            <person name="Sun H."/>
            <person name="Lindquist E."/>
            <person name="Barry K."/>
            <person name="Riley R."/>
            <person name="Grigoriev I.V."/>
            <person name="Henrissat B."/>
            <person name="Kues U."/>
            <person name="Berka R.M."/>
            <person name="Martinez A.T."/>
            <person name="Covert S.F."/>
            <person name="Blanchette R.A."/>
            <person name="Cullen D."/>
        </authorList>
    </citation>
    <scope>NUCLEOTIDE SEQUENCE [LARGE SCALE GENOMIC DNA]</scope>
    <source>
        <strain evidence="13 14">11061_1 CR5-6</strain>
    </source>
</reference>
<dbReference type="FunFam" id="3.40.50.300:FF:000395">
    <property type="entry name" value="Replication factor C subunit 1"/>
    <property type="match status" value="1"/>
</dbReference>
<keyword evidence="9 10" id="KW-0539">Nucleus</keyword>
<dbReference type="GO" id="GO:0003677">
    <property type="term" value="F:DNA binding"/>
    <property type="evidence" value="ECO:0007669"/>
    <property type="project" value="UniProtKB-KW"/>
</dbReference>
<feature type="compositionally biased region" description="Low complexity" evidence="11">
    <location>
        <begin position="170"/>
        <end position="192"/>
    </location>
</feature>
<dbReference type="SUPFAM" id="SSF52113">
    <property type="entry name" value="BRCT domain"/>
    <property type="match status" value="1"/>
</dbReference>
<keyword evidence="7 10" id="KW-0067">ATP-binding</keyword>
<dbReference type="InterPro" id="IPR003593">
    <property type="entry name" value="AAA+_ATPase"/>
</dbReference>
<dbReference type="Pfam" id="PF00004">
    <property type="entry name" value="AAA"/>
    <property type="match status" value="1"/>
</dbReference>
<keyword evidence="4" id="KW-0597">Phosphoprotein</keyword>
<evidence type="ECO:0000256" key="6">
    <source>
        <dbReference type="ARBA" id="ARBA00022741"/>
    </source>
</evidence>
<evidence type="ECO:0000259" key="12">
    <source>
        <dbReference type="PROSITE" id="PS50172"/>
    </source>
</evidence>
<feature type="compositionally biased region" description="Low complexity" evidence="11">
    <location>
        <begin position="206"/>
        <end position="227"/>
    </location>
</feature>
<feature type="region of interest" description="Disordered" evidence="11">
    <location>
        <begin position="879"/>
        <end position="940"/>
    </location>
</feature>
<dbReference type="SUPFAM" id="SSF52540">
    <property type="entry name" value="P-loop containing nucleoside triphosphate hydrolases"/>
    <property type="match status" value="1"/>
</dbReference>
<evidence type="ECO:0000256" key="11">
    <source>
        <dbReference type="SAM" id="MobiDB-lite"/>
    </source>
</evidence>
<dbReference type="Pfam" id="PF00533">
    <property type="entry name" value="BRCT"/>
    <property type="match status" value="1"/>
</dbReference>
<evidence type="ECO:0000256" key="4">
    <source>
        <dbReference type="ARBA" id="ARBA00022553"/>
    </source>
</evidence>
<organism evidence="13 14">
    <name type="scientific">Phlebiopsis gigantea (strain 11061_1 CR5-6)</name>
    <name type="common">White-rot fungus</name>
    <name type="synonym">Peniophora gigantea</name>
    <dbReference type="NCBI Taxonomy" id="745531"/>
    <lineage>
        <taxon>Eukaryota</taxon>
        <taxon>Fungi</taxon>
        <taxon>Dikarya</taxon>
        <taxon>Basidiomycota</taxon>
        <taxon>Agaricomycotina</taxon>
        <taxon>Agaricomycetes</taxon>
        <taxon>Polyporales</taxon>
        <taxon>Phanerochaetaceae</taxon>
        <taxon>Phlebiopsis</taxon>
    </lineage>
</organism>
<accession>A0A0C3NQW2</accession>
<dbReference type="PROSITE" id="PS50172">
    <property type="entry name" value="BRCT"/>
    <property type="match status" value="1"/>
</dbReference>
<dbReference type="Proteomes" id="UP000053257">
    <property type="component" value="Unassembled WGS sequence"/>
</dbReference>
<gene>
    <name evidence="13" type="ORF">PHLGIDRAFT_415011</name>
</gene>
<dbReference type="FunFam" id="1.10.8.60:FF:000021">
    <property type="entry name" value="Replication factor C subunit 1"/>
    <property type="match status" value="1"/>
</dbReference>
<dbReference type="Gene3D" id="3.40.50.10190">
    <property type="entry name" value="BRCT domain"/>
    <property type="match status" value="1"/>
</dbReference>
<feature type="compositionally biased region" description="Basic residues" evidence="11">
    <location>
        <begin position="160"/>
        <end position="169"/>
    </location>
</feature>
<dbReference type="GO" id="GO:0006271">
    <property type="term" value="P:DNA strand elongation involved in DNA replication"/>
    <property type="evidence" value="ECO:0007669"/>
    <property type="project" value="UniProtKB-ARBA"/>
</dbReference>
<dbReference type="PANTHER" id="PTHR23389:SF6">
    <property type="entry name" value="REPLICATION FACTOR C SUBUNIT 1"/>
    <property type="match status" value="1"/>
</dbReference>
<dbReference type="InterPro" id="IPR036420">
    <property type="entry name" value="BRCT_dom_sf"/>
</dbReference>
<dbReference type="PIRSF" id="PIRSF036578">
    <property type="entry name" value="RFC1"/>
    <property type="match status" value="1"/>
</dbReference>
<dbReference type="InterPro" id="IPR001357">
    <property type="entry name" value="BRCT_dom"/>
</dbReference>
<dbReference type="SMART" id="SM00292">
    <property type="entry name" value="BRCT"/>
    <property type="match status" value="1"/>
</dbReference>
<evidence type="ECO:0000313" key="13">
    <source>
        <dbReference type="EMBL" id="KIP07569.1"/>
    </source>
</evidence>
<feature type="compositionally biased region" description="Basic residues" evidence="11">
    <location>
        <begin position="929"/>
        <end position="940"/>
    </location>
</feature>
<dbReference type="CDD" id="cd18140">
    <property type="entry name" value="HLD_clamp_RFC"/>
    <property type="match status" value="1"/>
</dbReference>
<proteinExistence type="inferred from homology"/>
<protein>
    <recommendedName>
        <fullName evidence="3 10">Replication factor C subunit 1</fullName>
    </recommendedName>
</protein>
<evidence type="ECO:0000256" key="1">
    <source>
        <dbReference type="ARBA" id="ARBA00004123"/>
    </source>
</evidence>
<dbReference type="HOGENOM" id="CLU_003574_1_0_1"/>
<sequence>MPPAKEKVPVKPQGRDIRGFFGGSSQTTPAPTPKNAPTRSNLIEISDSEDDKPVKSKTLPRPTPKVTAPKPKSQRVMDDDDDEELAVKPKPAPKRKKPTALLSSDEDEDVKPKAQSVSERKPTTRKAPVKKRKDEEFIVSSGSEDNSEDNFEDEDEKAVKGKAKAKPAPKKTTPVVKPKTTPTKAPVKAQPAGKTKDEGDKSTNDPKPNWAAKAAKLAGGPAAPGSKQVPPSADPNCLSGLSFVFTGELSAFSRDEIIDIAKRYGGRVVGQPSSRTDYVILGADAGPSKLAAIKKNNLKTLDEDGFLELIATRIPDSRDPKLKKKLEKEQDAIRQAANELELREKKASKQPAKAAAVPLTSQLWTDRYAPRTLKEVCGNKGQVEKLQLWLHDWASSLKSGFKKPGRNGMNTSRAVLITGPPGIGKTTSAHLCAKLEGFTPIELNASDARSKKLIENSTNVSNTSLDGWMHGSGTTNAAGVGITDKSCLIMDEVDGMSAGDRGGVGALIALIKKSKIPVICIANDKGAQKLRPLVNNTFNLPFRRPEANAIRSRLMSIAFKEKMKIPANVIDQLVTGAQSDIRQVLNMLSTWKLSGDSMDFDEGKHLAKMNEKYTVMTPFDITYKMMGPYMFSATSRETLNDKMELYFHDPSFVPLFIQENYLKTEPAKVKHDAGPEKTMKWLQLMDKAATSLSDSDLVDSMIHGPEQHWSLMPLHAVCSTVRPASFLYGSGGGYGGQNPMSFPVWLGQNSKQNKLNRQLMDIQARMRLKVSSDKQELRQSYIPALFPYIVKPLMDEGVSAVDTVIDRMDDYFLNRDDWDTLVELGLDEYNDSLILKKISTATKTSLTRKYNSKDHPIAFHKAQDLGKVPKKIAAVGPAPDLEEAFEVDEEIPDEPEDKADDDDISHDSLIKKPKAKSAASGKPAAGGKAKAKPKPKAKKA</sequence>
<keyword evidence="8" id="KW-0238">DNA-binding</keyword>
<dbReference type="GO" id="GO:0005634">
    <property type="term" value="C:nucleus"/>
    <property type="evidence" value="ECO:0007669"/>
    <property type="project" value="UniProtKB-SubCell"/>
</dbReference>
<dbReference type="InterPro" id="IPR003959">
    <property type="entry name" value="ATPase_AAA_core"/>
</dbReference>
<dbReference type="InterPro" id="IPR008921">
    <property type="entry name" value="DNA_pol3_clamp-load_cplx_C"/>
</dbReference>
<dbReference type="STRING" id="745531.A0A0C3NQW2"/>
<dbReference type="GO" id="GO:0006281">
    <property type="term" value="P:DNA repair"/>
    <property type="evidence" value="ECO:0007669"/>
    <property type="project" value="InterPro"/>
</dbReference>
<dbReference type="Pfam" id="PF08519">
    <property type="entry name" value="RFC1"/>
    <property type="match status" value="1"/>
</dbReference>
<feature type="domain" description="BRCT" evidence="12">
    <location>
        <begin position="233"/>
        <end position="313"/>
    </location>
</feature>
<dbReference type="GO" id="GO:0005663">
    <property type="term" value="C:DNA replication factor C complex"/>
    <property type="evidence" value="ECO:0007669"/>
    <property type="project" value="InterPro"/>
</dbReference>
<feature type="region of interest" description="Disordered" evidence="11">
    <location>
        <begin position="1"/>
        <end position="233"/>
    </location>
</feature>
<keyword evidence="5 10" id="KW-0235">DNA replication</keyword>
<evidence type="ECO:0000256" key="8">
    <source>
        <dbReference type="ARBA" id="ARBA00023125"/>
    </source>
</evidence>
<feature type="compositionally biased region" description="Basic and acidic residues" evidence="11">
    <location>
        <begin position="194"/>
        <end position="204"/>
    </location>
</feature>
<dbReference type="GO" id="GO:0016887">
    <property type="term" value="F:ATP hydrolysis activity"/>
    <property type="evidence" value="ECO:0007669"/>
    <property type="project" value="InterPro"/>
</dbReference>
<dbReference type="GO" id="GO:0005524">
    <property type="term" value="F:ATP binding"/>
    <property type="evidence" value="ECO:0007669"/>
    <property type="project" value="UniProtKB-UniRule"/>
</dbReference>
<evidence type="ECO:0000256" key="10">
    <source>
        <dbReference type="PIRNR" id="PIRNR036578"/>
    </source>
</evidence>
<dbReference type="InterPro" id="IPR013725">
    <property type="entry name" value="DNA_replication_fac_RFC1_C"/>
</dbReference>
<feature type="compositionally biased region" description="Basic and acidic residues" evidence="11">
    <location>
        <begin position="1"/>
        <end position="18"/>
    </location>
</feature>
<evidence type="ECO:0000256" key="2">
    <source>
        <dbReference type="ARBA" id="ARBA00006116"/>
    </source>
</evidence>
<dbReference type="InterPro" id="IPR047854">
    <property type="entry name" value="RFC_lid"/>
</dbReference>
<keyword evidence="6 10" id="KW-0547">Nucleotide-binding</keyword>
<dbReference type="AlphaFoldDB" id="A0A0C3NQW2"/>
<feature type="compositionally biased region" description="Acidic residues" evidence="11">
    <location>
        <begin position="145"/>
        <end position="156"/>
    </location>
</feature>